<protein>
    <submittedName>
        <fullName evidence="2">Uncharacterized protein</fullName>
    </submittedName>
</protein>
<name>A0A6C0DNR7_9ZZZZ</name>
<reference evidence="2" key="1">
    <citation type="journal article" date="2020" name="Nature">
        <title>Giant virus diversity and host interactions through global metagenomics.</title>
        <authorList>
            <person name="Schulz F."/>
            <person name="Roux S."/>
            <person name="Paez-Espino D."/>
            <person name="Jungbluth S."/>
            <person name="Walsh D.A."/>
            <person name="Denef V.J."/>
            <person name="McMahon K.D."/>
            <person name="Konstantinidis K.T."/>
            <person name="Eloe-Fadrosh E.A."/>
            <person name="Kyrpides N.C."/>
            <person name="Woyke T."/>
        </authorList>
    </citation>
    <scope>NUCLEOTIDE SEQUENCE</scope>
    <source>
        <strain evidence="2">GVMAG-M-3300023174-47</strain>
    </source>
</reference>
<dbReference type="EMBL" id="MN739658">
    <property type="protein sequence ID" value="QHT18568.1"/>
    <property type="molecule type" value="Genomic_DNA"/>
</dbReference>
<feature type="region of interest" description="Disordered" evidence="1">
    <location>
        <begin position="193"/>
        <end position="219"/>
    </location>
</feature>
<feature type="region of interest" description="Disordered" evidence="1">
    <location>
        <begin position="7"/>
        <end position="26"/>
    </location>
</feature>
<proteinExistence type="predicted"/>
<dbReference type="AlphaFoldDB" id="A0A6C0DNR7"/>
<feature type="compositionally biased region" description="Low complexity" evidence="1">
    <location>
        <begin position="15"/>
        <end position="24"/>
    </location>
</feature>
<accession>A0A6C0DNR7</accession>
<organism evidence="2">
    <name type="scientific">viral metagenome</name>
    <dbReference type="NCBI Taxonomy" id="1070528"/>
    <lineage>
        <taxon>unclassified sequences</taxon>
        <taxon>metagenomes</taxon>
        <taxon>organismal metagenomes</taxon>
    </lineage>
</organism>
<sequence>MAHLAAYGFNRNNRRSGPSGSSTPSRKDQYLALIADDLQRGDAANFSTHTSQFYSELGSDTPREKLDSEIFHLRPMMYAIIHANVAMVDTLLKEFPGTYQVDGTFEGPNFNNQFNKHIPNFPPELEGKTYRGVADIAIKKSSDPAKVERFKQIKKLLLRSGAKPKTHFGKLVFPEDQADVDFYKSTLPKLAGRKARTYKRKVSKTIRSTRRRRQTKKKH</sequence>
<evidence type="ECO:0000313" key="2">
    <source>
        <dbReference type="EMBL" id="QHT18568.1"/>
    </source>
</evidence>
<evidence type="ECO:0000256" key="1">
    <source>
        <dbReference type="SAM" id="MobiDB-lite"/>
    </source>
</evidence>